<dbReference type="EMBL" id="LVVT01000014">
    <property type="protein sequence ID" value="TQS82971.1"/>
    <property type="molecule type" value="Genomic_DNA"/>
</dbReference>
<gene>
    <name evidence="2" type="ORF">A3207_03260</name>
</gene>
<dbReference type="Pfam" id="PF07796">
    <property type="entry name" value="DUF1638"/>
    <property type="match status" value="1"/>
</dbReference>
<evidence type="ECO:0000259" key="1">
    <source>
        <dbReference type="Pfam" id="PF07796"/>
    </source>
</evidence>
<dbReference type="Proteomes" id="UP000752814">
    <property type="component" value="Unassembled WGS sequence"/>
</dbReference>
<evidence type="ECO:0000313" key="2">
    <source>
        <dbReference type="EMBL" id="TQS82971.1"/>
    </source>
</evidence>
<accession>A0A8J8PFS5</accession>
<name>A0A8J8PFS5_9ARCH</name>
<dbReference type="InterPro" id="IPR012437">
    <property type="entry name" value="DUF1638"/>
</dbReference>
<comment type="caution">
    <text evidence="2">The sequence shown here is derived from an EMBL/GenBank/DDBJ whole genome shotgun (WGS) entry which is preliminary data.</text>
</comment>
<feature type="domain" description="DUF1638" evidence="1">
    <location>
        <begin position="98"/>
        <end position="269"/>
    </location>
</feature>
<sequence>MNQNSGIEKSDFQIPKGVAGTIGVIACPMLEDELIYDILCDSDEKIIYVVDTGSQGSFVGKLNSNNIPYNMISEYSFDHGINGLDKSKFNLVVCMNQLGLHAEPKSLKSQIESQVLLHSHLFDAILVFYGICGNFGWDISETSSATSEIPVITIRDENGKICDDCIGVAVGGTDNYFRLNKAYTGVLYLTPATATNWDDFMAVSDMARGCDITDHSLMKMLFEICGYKYALRLDTGLGDRENYEKRAQEICKEMNLELIDPEGTWTTLEPIKRAYVEAKSALKSS</sequence>
<protein>
    <recommendedName>
        <fullName evidence="1">DUF1638 domain-containing protein</fullName>
    </recommendedName>
</protein>
<proteinExistence type="predicted"/>
<dbReference type="RefSeq" id="WP_400194744.1">
    <property type="nucleotide sequence ID" value="NZ_CAYAYE010000014.1"/>
</dbReference>
<dbReference type="AlphaFoldDB" id="A0A8J8PFS5"/>
<evidence type="ECO:0000313" key="3">
    <source>
        <dbReference type="Proteomes" id="UP000752814"/>
    </source>
</evidence>
<organism evidence="2 3">
    <name type="scientific">Candidatus Methanomassiliicoccus intestinalis</name>
    <dbReference type="NCBI Taxonomy" id="1406512"/>
    <lineage>
        <taxon>Archaea</taxon>
        <taxon>Methanobacteriati</taxon>
        <taxon>Thermoplasmatota</taxon>
        <taxon>Thermoplasmata</taxon>
        <taxon>Methanomassiliicoccales</taxon>
        <taxon>Methanomassiliicoccaceae</taxon>
        <taxon>Methanomassiliicoccus</taxon>
    </lineage>
</organism>
<reference evidence="2" key="1">
    <citation type="submission" date="2016-03" db="EMBL/GenBank/DDBJ databases">
        <authorList>
            <person name="Borrel G."/>
            <person name="Mccann A."/>
            <person name="O'Toole P.W."/>
        </authorList>
    </citation>
    <scope>NUCLEOTIDE SEQUENCE</scope>
    <source>
        <strain evidence="2">183</strain>
    </source>
</reference>